<keyword evidence="2" id="KW-1185">Reference proteome</keyword>
<reference evidence="1 2" key="1">
    <citation type="submission" date="2021-06" db="EMBL/GenBank/DDBJ databases">
        <authorList>
            <person name="Kallberg Y."/>
            <person name="Tangrot J."/>
            <person name="Rosling A."/>
        </authorList>
    </citation>
    <scope>NUCLEOTIDE SEQUENCE [LARGE SCALE GENOMIC DNA]</scope>
    <source>
        <strain evidence="1 2">120-4 pot B 10/14</strain>
    </source>
</reference>
<accession>A0ABM8W1Q8</accession>
<evidence type="ECO:0000313" key="2">
    <source>
        <dbReference type="Proteomes" id="UP000789901"/>
    </source>
</evidence>
<dbReference type="EMBL" id="CAJVQB010000693">
    <property type="protein sequence ID" value="CAG8502466.1"/>
    <property type="molecule type" value="Genomic_DNA"/>
</dbReference>
<comment type="caution">
    <text evidence="1">The sequence shown here is derived from an EMBL/GenBank/DDBJ whole genome shotgun (WGS) entry which is preliminary data.</text>
</comment>
<name>A0ABM8W1Q8_GIGMA</name>
<organism evidence="1 2">
    <name type="scientific">Gigaspora margarita</name>
    <dbReference type="NCBI Taxonomy" id="4874"/>
    <lineage>
        <taxon>Eukaryota</taxon>
        <taxon>Fungi</taxon>
        <taxon>Fungi incertae sedis</taxon>
        <taxon>Mucoromycota</taxon>
        <taxon>Glomeromycotina</taxon>
        <taxon>Glomeromycetes</taxon>
        <taxon>Diversisporales</taxon>
        <taxon>Gigasporaceae</taxon>
        <taxon>Gigaspora</taxon>
    </lineage>
</organism>
<gene>
    <name evidence="1" type="ORF">GMARGA_LOCUS2271</name>
</gene>
<dbReference type="Proteomes" id="UP000789901">
    <property type="component" value="Unassembled WGS sequence"/>
</dbReference>
<evidence type="ECO:0000313" key="1">
    <source>
        <dbReference type="EMBL" id="CAG8502466.1"/>
    </source>
</evidence>
<sequence length="73" mass="8639">MIGSYHFPDKLAALKVVVEKMMETRHTIPNTHFVAGKKENSLEKILSDTFHMFDIVYIRHNEYFRMQLPICKV</sequence>
<proteinExistence type="predicted"/>
<protein>
    <submittedName>
        <fullName evidence="1">22946_t:CDS:1</fullName>
    </submittedName>
</protein>